<sequence length="110" mass="11671">SPIYSMPNFSQCALISASPSARDVLDALTIIGCVITYLVFKEFALRPIRRAFQSRDNRCYVSTAASAPSGAEVWVFEDVGCTVGSGFVGEAALFGVALLDCVDLGVSVIE</sequence>
<evidence type="ECO:0000313" key="1">
    <source>
        <dbReference type="EMBL" id="SVD21165.1"/>
    </source>
</evidence>
<dbReference type="AlphaFoldDB" id="A0A382THA2"/>
<feature type="non-terminal residue" evidence="1">
    <location>
        <position position="1"/>
    </location>
</feature>
<protein>
    <submittedName>
        <fullName evidence="1">Uncharacterized protein</fullName>
    </submittedName>
</protein>
<proteinExistence type="predicted"/>
<organism evidence="1">
    <name type="scientific">marine metagenome</name>
    <dbReference type="NCBI Taxonomy" id="408172"/>
    <lineage>
        <taxon>unclassified sequences</taxon>
        <taxon>metagenomes</taxon>
        <taxon>ecological metagenomes</taxon>
    </lineage>
</organism>
<name>A0A382THA2_9ZZZZ</name>
<gene>
    <name evidence="1" type="ORF">METZ01_LOCUS374019</name>
</gene>
<dbReference type="EMBL" id="UINC01136414">
    <property type="protein sequence ID" value="SVD21165.1"/>
    <property type="molecule type" value="Genomic_DNA"/>
</dbReference>
<reference evidence="1" key="1">
    <citation type="submission" date="2018-05" db="EMBL/GenBank/DDBJ databases">
        <authorList>
            <person name="Lanie J.A."/>
            <person name="Ng W.-L."/>
            <person name="Kazmierczak K.M."/>
            <person name="Andrzejewski T.M."/>
            <person name="Davidsen T.M."/>
            <person name="Wayne K.J."/>
            <person name="Tettelin H."/>
            <person name="Glass J.I."/>
            <person name="Rusch D."/>
            <person name="Podicherti R."/>
            <person name="Tsui H.-C.T."/>
            <person name="Winkler M.E."/>
        </authorList>
    </citation>
    <scope>NUCLEOTIDE SEQUENCE</scope>
</reference>
<accession>A0A382THA2</accession>